<dbReference type="AlphaFoldDB" id="A0A5C8LJY5"/>
<evidence type="ECO:0000313" key="4">
    <source>
        <dbReference type="Proteomes" id="UP000321814"/>
    </source>
</evidence>
<feature type="transmembrane region" description="Helical" evidence="1">
    <location>
        <begin position="119"/>
        <end position="139"/>
    </location>
</feature>
<feature type="domain" description="CAAX prenyl protease 2/Lysostaphin resistance protein A-like" evidence="2">
    <location>
        <begin position="157"/>
        <end position="254"/>
    </location>
</feature>
<reference evidence="3 4" key="1">
    <citation type="submission" date="2019-08" db="EMBL/GenBank/DDBJ databases">
        <title>Draft genome analysis of Rheinheimera tangshanensis isolated from the roots of fresh rice plants (Oryza sativa).</title>
        <authorList>
            <person name="Yu Q."/>
            <person name="Qi Y."/>
            <person name="Zhang H."/>
            <person name="Pu J."/>
        </authorList>
    </citation>
    <scope>NUCLEOTIDE SEQUENCE [LARGE SCALE GENOMIC DNA]</scope>
    <source>
        <strain evidence="3 4">JA3-B52</strain>
    </source>
</reference>
<dbReference type="PANTHER" id="PTHR36435:SF1">
    <property type="entry name" value="CAAX AMINO TERMINAL PROTEASE FAMILY PROTEIN"/>
    <property type="match status" value="1"/>
</dbReference>
<feature type="transmembrane region" description="Helical" evidence="1">
    <location>
        <begin position="242"/>
        <end position="264"/>
    </location>
</feature>
<evidence type="ECO:0000313" key="3">
    <source>
        <dbReference type="EMBL" id="TXK77686.1"/>
    </source>
</evidence>
<dbReference type="Pfam" id="PF02517">
    <property type="entry name" value="Rce1-like"/>
    <property type="match status" value="1"/>
</dbReference>
<dbReference type="GO" id="GO:0008237">
    <property type="term" value="F:metallopeptidase activity"/>
    <property type="evidence" value="ECO:0007669"/>
    <property type="project" value="UniProtKB-KW"/>
</dbReference>
<dbReference type="InterPro" id="IPR052710">
    <property type="entry name" value="CAAX_protease"/>
</dbReference>
<keyword evidence="3" id="KW-0378">Hydrolase</keyword>
<keyword evidence="3" id="KW-0645">Protease</keyword>
<evidence type="ECO:0000256" key="1">
    <source>
        <dbReference type="SAM" id="Phobius"/>
    </source>
</evidence>
<feature type="transmembrane region" description="Helical" evidence="1">
    <location>
        <begin position="214"/>
        <end position="235"/>
    </location>
</feature>
<sequence length="265" mass="29746">MNTDKRQKSVLIENEVQHQAGAVQLLSSEHARVASSQSLNSVVECSWPLTRLCWAACLAFTLMLVLIAFSYSWQHTWLYDLFVQVFFSGAMISCYLLMSPGGQSIVALLALKRWRALSLIRFILGPGVALLLAILYCYWRFEPLAAQSSETISLASTIGLLLLLVAFGPLFEEILFRQLLLKTLIQKLKSVWSAALCSALAFAIMHSISTEQHVWLGIQLHQLLLFVAALLLSWIRLRYDSLWPAIILHVAYNLGVVLMSFYLAA</sequence>
<dbReference type="InterPro" id="IPR003675">
    <property type="entry name" value="Rce1/LyrA-like_dom"/>
</dbReference>
<comment type="caution">
    <text evidence="3">The sequence shown here is derived from an EMBL/GenBank/DDBJ whole genome shotgun (WGS) entry which is preliminary data.</text>
</comment>
<dbReference type="EMBL" id="VRLR01000018">
    <property type="protein sequence ID" value="TXK77686.1"/>
    <property type="molecule type" value="Genomic_DNA"/>
</dbReference>
<keyword evidence="1" id="KW-0812">Transmembrane</keyword>
<organism evidence="3 4">
    <name type="scientific">Rheinheimera tangshanensis</name>
    <dbReference type="NCBI Taxonomy" id="400153"/>
    <lineage>
        <taxon>Bacteria</taxon>
        <taxon>Pseudomonadati</taxon>
        <taxon>Pseudomonadota</taxon>
        <taxon>Gammaproteobacteria</taxon>
        <taxon>Chromatiales</taxon>
        <taxon>Chromatiaceae</taxon>
        <taxon>Rheinheimera</taxon>
    </lineage>
</organism>
<feature type="transmembrane region" description="Helical" evidence="1">
    <location>
        <begin position="52"/>
        <end position="71"/>
    </location>
</feature>
<dbReference type="GO" id="GO:0004175">
    <property type="term" value="F:endopeptidase activity"/>
    <property type="evidence" value="ECO:0007669"/>
    <property type="project" value="UniProtKB-ARBA"/>
</dbReference>
<gene>
    <name evidence="3" type="ORF">FU839_17980</name>
</gene>
<keyword evidence="3" id="KW-0482">Metalloprotease</keyword>
<evidence type="ECO:0000259" key="2">
    <source>
        <dbReference type="Pfam" id="PF02517"/>
    </source>
</evidence>
<feature type="transmembrane region" description="Helical" evidence="1">
    <location>
        <begin position="151"/>
        <end position="171"/>
    </location>
</feature>
<dbReference type="PANTHER" id="PTHR36435">
    <property type="entry name" value="SLR1288 PROTEIN"/>
    <property type="match status" value="1"/>
</dbReference>
<accession>A0A5C8LJY5</accession>
<keyword evidence="1" id="KW-1133">Transmembrane helix</keyword>
<dbReference type="Proteomes" id="UP000321814">
    <property type="component" value="Unassembled WGS sequence"/>
</dbReference>
<feature type="transmembrane region" description="Helical" evidence="1">
    <location>
        <begin position="191"/>
        <end position="208"/>
    </location>
</feature>
<dbReference type="GO" id="GO:0080120">
    <property type="term" value="P:CAAX-box protein maturation"/>
    <property type="evidence" value="ECO:0007669"/>
    <property type="project" value="UniProtKB-ARBA"/>
</dbReference>
<dbReference type="OrthoDB" id="9777755at2"/>
<proteinExistence type="predicted"/>
<keyword evidence="4" id="KW-1185">Reference proteome</keyword>
<dbReference type="RefSeq" id="WP_147905491.1">
    <property type="nucleotide sequence ID" value="NZ_BAAAGC010000006.1"/>
</dbReference>
<keyword evidence="1" id="KW-0472">Membrane</keyword>
<dbReference type="GO" id="GO:0006508">
    <property type="term" value="P:proteolysis"/>
    <property type="evidence" value="ECO:0007669"/>
    <property type="project" value="UniProtKB-KW"/>
</dbReference>
<protein>
    <submittedName>
        <fullName evidence="3">CPBP family intramembrane metalloprotease</fullName>
    </submittedName>
</protein>
<name>A0A5C8LJY5_9GAMM</name>